<dbReference type="Proteomes" id="UP000682733">
    <property type="component" value="Unassembled WGS sequence"/>
</dbReference>
<reference evidence="2" key="1">
    <citation type="submission" date="2021-02" db="EMBL/GenBank/DDBJ databases">
        <authorList>
            <person name="Nowell W R."/>
        </authorList>
    </citation>
    <scope>NUCLEOTIDE SEQUENCE</scope>
</reference>
<evidence type="ECO:0000259" key="1">
    <source>
        <dbReference type="PROSITE" id="PS50835"/>
    </source>
</evidence>
<evidence type="ECO:0000313" key="2">
    <source>
        <dbReference type="EMBL" id="CAF0828233.1"/>
    </source>
</evidence>
<name>A0A8S2CXE3_9BILA</name>
<organism evidence="2 4">
    <name type="scientific">Didymodactylos carnosus</name>
    <dbReference type="NCBI Taxonomy" id="1234261"/>
    <lineage>
        <taxon>Eukaryota</taxon>
        <taxon>Metazoa</taxon>
        <taxon>Spiralia</taxon>
        <taxon>Gnathifera</taxon>
        <taxon>Rotifera</taxon>
        <taxon>Eurotatoria</taxon>
        <taxon>Bdelloidea</taxon>
        <taxon>Philodinida</taxon>
        <taxon>Philodinidae</taxon>
        <taxon>Didymodactylos</taxon>
    </lineage>
</organism>
<feature type="domain" description="Ig-like" evidence="1">
    <location>
        <begin position="500"/>
        <end position="588"/>
    </location>
</feature>
<evidence type="ECO:0000313" key="4">
    <source>
        <dbReference type="Proteomes" id="UP000677228"/>
    </source>
</evidence>
<dbReference type="SMART" id="SM00408">
    <property type="entry name" value="IGc2"/>
    <property type="match status" value="3"/>
</dbReference>
<feature type="domain" description="Ig-like" evidence="1">
    <location>
        <begin position="150"/>
        <end position="204"/>
    </location>
</feature>
<accession>A0A8S2CXE3</accession>
<gene>
    <name evidence="2" type="ORF">OVA965_LOCUS6008</name>
    <name evidence="3" type="ORF">TMI583_LOCUS6004</name>
</gene>
<dbReference type="PANTHER" id="PTHR46013:SF7">
    <property type="entry name" value="IG-LIKE DOMAIN-CONTAINING PROTEIN"/>
    <property type="match status" value="1"/>
</dbReference>
<dbReference type="EMBL" id="CAJNOK010001752">
    <property type="protein sequence ID" value="CAF0828233.1"/>
    <property type="molecule type" value="Genomic_DNA"/>
</dbReference>
<feature type="domain" description="Ig-like" evidence="1">
    <location>
        <begin position="291"/>
        <end position="378"/>
    </location>
</feature>
<comment type="caution">
    <text evidence="2">The sequence shown here is derived from an EMBL/GenBank/DDBJ whole genome shotgun (WGS) entry which is preliminary data.</text>
</comment>
<dbReference type="Proteomes" id="UP000677228">
    <property type="component" value="Unassembled WGS sequence"/>
</dbReference>
<dbReference type="InterPro" id="IPR003599">
    <property type="entry name" value="Ig_sub"/>
</dbReference>
<proteinExistence type="predicted"/>
<dbReference type="SMART" id="SM00409">
    <property type="entry name" value="IG"/>
    <property type="match status" value="5"/>
</dbReference>
<dbReference type="InterPro" id="IPR003598">
    <property type="entry name" value="Ig_sub2"/>
</dbReference>
<sequence>MVPHSITQLEYPFAVTYWSEIKLNTFKNIPYWFGSELISELFEEKFHRVQLFTENNQLIFNPYNGNIHAGQYQYIIETTDENNKKHYDFSIIVLTTDGTIQSSIRVENDFKGSGKIEHELSLIYNRLLQWIVVVQDTNFTNSQTDLYQLGDKIQLECLSSIPATFYKWSKTDSSVLSQSDSKDVYLTVNLNDKTDFVNYTCEVTIELYNESLIQHGVYSINYRQIGDIQIKISVVIPKVSLLSNENSIDILLGELVVLKCTISSVGDYGEYVCTASNLYSFKSKNIILKNPNRHSLNIHVHGDIQPGNKVELTCINTQNKLTTHNAIWLRRDRSISSHTIIDGNNLIIYPFDVNDLGLYTCETLETSDNDIKQQQTIRFSNDYSYSIVKDTDPPHPYIYAQLEPHHVGETLALIAVVAEKAHVYNWSRRSNAEFDYTRTIVNDSYLLINDIQESDADEYVVQVENNYGIGWQNYILHLSSLLPASSNSTDETSVRGQINPNISLTIKIDINGNKKNGARTIKCSTTIRDAFVYWRRRLRESPPVSSLTIENDTLIIMNDINTNSDIDGTYTCFVLNEGMVGIQSIIIDTDGRVYTKADKKISSNGKLVLRELSGSTFRRFELDCVVDDDNALITYKFNGDRIADDVEQQGPLLIINQPESHHFGLYTCLATFHNQTIEESVNVDDFTASDTSVETPFIIIYSPKHQNHSLYICTIDPESDYEIWWVRRLKILNSDTYVKKGQLIFETLTNDTYGEYTCTVNTTNEVLSKTIIIDEMGFRIKYDVENLNLNLTTGFYYLNETTVLLDCLTDDKSYVNWYTPSNGLIKSSKKYSMISASQVLISNINENDLGKYRCQASVYDADKNEVIVRSKDLIIDKVGI</sequence>
<dbReference type="Gene3D" id="2.60.40.10">
    <property type="entry name" value="Immunoglobulins"/>
    <property type="match status" value="3"/>
</dbReference>
<dbReference type="InterPro" id="IPR036179">
    <property type="entry name" value="Ig-like_dom_sf"/>
</dbReference>
<protein>
    <recommendedName>
        <fullName evidence="1">Ig-like domain-containing protein</fullName>
    </recommendedName>
</protein>
<dbReference type="InterPro" id="IPR013783">
    <property type="entry name" value="Ig-like_fold"/>
</dbReference>
<evidence type="ECO:0000313" key="3">
    <source>
        <dbReference type="EMBL" id="CAF3612748.1"/>
    </source>
</evidence>
<dbReference type="InterPro" id="IPR007110">
    <property type="entry name" value="Ig-like_dom"/>
</dbReference>
<feature type="domain" description="Ig-like" evidence="1">
    <location>
        <begin position="696"/>
        <end position="768"/>
    </location>
</feature>
<dbReference type="PANTHER" id="PTHR46013">
    <property type="entry name" value="VASCULAR CELL ADHESION MOLECULE 1"/>
    <property type="match status" value="1"/>
</dbReference>
<dbReference type="EMBL" id="CAJOBA010001752">
    <property type="protein sequence ID" value="CAF3612748.1"/>
    <property type="molecule type" value="Genomic_DNA"/>
</dbReference>
<dbReference type="AlphaFoldDB" id="A0A8S2CXE3"/>
<dbReference type="PROSITE" id="PS50835">
    <property type="entry name" value="IG_LIKE"/>
    <property type="match status" value="4"/>
</dbReference>
<dbReference type="SUPFAM" id="SSF48726">
    <property type="entry name" value="Immunoglobulin"/>
    <property type="match status" value="4"/>
</dbReference>